<dbReference type="InterPro" id="IPR036465">
    <property type="entry name" value="vWFA_dom_sf"/>
</dbReference>
<dbReference type="InterPro" id="IPR010734">
    <property type="entry name" value="Copine_C"/>
</dbReference>
<evidence type="ECO:0000313" key="4">
    <source>
        <dbReference type="EMBL" id="MES1921518.1"/>
    </source>
</evidence>
<dbReference type="PANTHER" id="PTHR10857">
    <property type="entry name" value="COPINE"/>
    <property type="match status" value="1"/>
</dbReference>
<dbReference type="EMBL" id="JBDODL010001436">
    <property type="protein sequence ID" value="MES1921518.1"/>
    <property type="molecule type" value="Genomic_DNA"/>
</dbReference>
<dbReference type="Pfam" id="PF07002">
    <property type="entry name" value="Copine"/>
    <property type="match status" value="1"/>
</dbReference>
<feature type="region of interest" description="Disordered" evidence="2">
    <location>
        <begin position="176"/>
        <end position="213"/>
    </location>
</feature>
<evidence type="ECO:0000313" key="5">
    <source>
        <dbReference type="Proteomes" id="UP001439008"/>
    </source>
</evidence>
<evidence type="ECO:0000259" key="3">
    <source>
        <dbReference type="Pfam" id="PF07002"/>
    </source>
</evidence>
<sequence length="407" mass="47596">MSCYKDTLQRITLGPSKRISEIIRDVISYSKSSSSPNEYTVAFILTTSANFDTEDTFRELENASGLPISFVFIGIGPGDFSNLKNMLNKKKSKNYIRKNYDFVSHEKIKRSVGESTVDEKLSHRALGRINSQFLQHKKLRSIRPNKPDMNPLMRVDLVAEEHLRFNQKLIFAQQQQQQQKPIQPNKMQNQTQLVQPSQQNQSVQSNVQPEKSEQDLIVEKRALDAKLNENLTKMSIRDETEKFDKQDLLSEKTARLERKVEEKNNAKQSLAEKEIEREKQQIEEEKKRIELEKRKIEERRKNEIEERRILEIEKKNLEDEKKKIEQQKNAKAKKGMEEKNELEDVGAKVEKTIKTQSAQKAKFERMEAQKITESKNSVSDDILERIKSLKKELPVEKKKRVVLNDLE</sequence>
<dbReference type="InterPro" id="IPR045052">
    <property type="entry name" value="Copine"/>
</dbReference>
<proteinExistence type="predicted"/>
<keyword evidence="1" id="KW-0175">Coiled coil</keyword>
<reference evidence="4 5" key="1">
    <citation type="journal article" date="2024" name="BMC Biol.">
        <title>Comparative genomics of Ascetosporea gives new insight into the evolutionary basis for animal parasitism in Rhizaria.</title>
        <authorList>
            <person name="Hiltunen Thoren M."/>
            <person name="Onut-Brannstrom I."/>
            <person name="Alfjorden A."/>
            <person name="Peckova H."/>
            <person name="Swords F."/>
            <person name="Hooper C."/>
            <person name="Holzer A.S."/>
            <person name="Bass D."/>
            <person name="Burki F."/>
        </authorList>
    </citation>
    <scope>NUCLEOTIDE SEQUENCE [LARGE SCALE GENOMIC DNA]</scope>
    <source>
        <strain evidence="4">20-A016</strain>
    </source>
</reference>
<organism evidence="4 5">
    <name type="scientific">Bonamia ostreae</name>
    <dbReference type="NCBI Taxonomy" id="126728"/>
    <lineage>
        <taxon>Eukaryota</taxon>
        <taxon>Sar</taxon>
        <taxon>Rhizaria</taxon>
        <taxon>Endomyxa</taxon>
        <taxon>Ascetosporea</taxon>
        <taxon>Haplosporida</taxon>
        <taxon>Bonamia</taxon>
    </lineage>
</organism>
<dbReference type="SUPFAM" id="SSF53300">
    <property type="entry name" value="vWA-like"/>
    <property type="match status" value="1"/>
</dbReference>
<evidence type="ECO:0000256" key="1">
    <source>
        <dbReference type="SAM" id="Coils"/>
    </source>
</evidence>
<comment type="caution">
    <text evidence="4">The sequence shown here is derived from an EMBL/GenBank/DDBJ whole genome shotgun (WGS) entry which is preliminary data.</text>
</comment>
<accession>A0ABV2AQ32</accession>
<gene>
    <name evidence="4" type="primary">CPNE4</name>
    <name evidence="4" type="ORF">MHBO_003044</name>
</gene>
<dbReference type="Proteomes" id="UP001439008">
    <property type="component" value="Unassembled WGS sequence"/>
</dbReference>
<feature type="domain" description="Copine C-terminal" evidence="3">
    <location>
        <begin position="1"/>
        <end position="144"/>
    </location>
</feature>
<protein>
    <submittedName>
        <fullName evidence="4">Copine-4</fullName>
    </submittedName>
</protein>
<feature type="coiled-coil region" evidence="1">
    <location>
        <begin position="246"/>
        <end position="337"/>
    </location>
</feature>
<keyword evidence="5" id="KW-1185">Reference proteome</keyword>
<evidence type="ECO:0000256" key="2">
    <source>
        <dbReference type="SAM" id="MobiDB-lite"/>
    </source>
</evidence>
<feature type="compositionally biased region" description="Low complexity" evidence="2">
    <location>
        <begin position="176"/>
        <end position="208"/>
    </location>
</feature>
<name>A0ABV2AQ32_9EUKA</name>
<dbReference type="PANTHER" id="PTHR10857:SF106">
    <property type="entry name" value="C2 DOMAIN-CONTAINING PROTEIN"/>
    <property type="match status" value="1"/>
</dbReference>